<organism evidence="1 2">
    <name type="scientific">Sulfidibacter corallicola</name>
    <dbReference type="NCBI Taxonomy" id="2818388"/>
    <lineage>
        <taxon>Bacteria</taxon>
        <taxon>Pseudomonadati</taxon>
        <taxon>Acidobacteriota</taxon>
        <taxon>Holophagae</taxon>
        <taxon>Acanthopleuribacterales</taxon>
        <taxon>Acanthopleuribacteraceae</taxon>
        <taxon>Sulfidibacter</taxon>
    </lineage>
</organism>
<sequence>MLLAPDDSEELFYQIMRYWSRHGDPNSFPTLITPQPGPIRMRSGLRLLASEFPPNWSLPDILVISTLGDWALDLKVEALIRRCLARNRAVLVVGERFPEDFQNMSLEPGHRLALVDPGELFSELKKADAAWRSETAGGDAKSGE</sequence>
<evidence type="ECO:0000313" key="2">
    <source>
        <dbReference type="Proteomes" id="UP000663929"/>
    </source>
</evidence>
<dbReference type="RefSeq" id="WP_237383166.1">
    <property type="nucleotide sequence ID" value="NZ_CP071793.1"/>
</dbReference>
<accession>A0A8A4TV86</accession>
<proteinExistence type="predicted"/>
<reference evidence="1" key="1">
    <citation type="submission" date="2021-03" db="EMBL/GenBank/DDBJ databases">
        <title>Acanthopleuribacteraceae sp. M133.</title>
        <authorList>
            <person name="Wang G."/>
        </authorList>
    </citation>
    <scope>NUCLEOTIDE SEQUENCE</scope>
    <source>
        <strain evidence="1">M133</strain>
    </source>
</reference>
<dbReference type="KEGG" id="scor:J3U87_11455"/>
<gene>
    <name evidence="1" type="ORF">J3U87_11455</name>
</gene>
<dbReference type="Proteomes" id="UP000663929">
    <property type="component" value="Chromosome"/>
</dbReference>
<keyword evidence="2" id="KW-1185">Reference proteome</keyword>
<dbReference type="AlphaFoldDB" id="A0A8A4TV86"/>
<protein>
    <submittedName>
        <fullName evidence="1">Uncharacterized protein</fullName>
    </submittedName>
</protein>
<evidence type="ECO:0000313" key="1">
    <source>
        <dbReference type="EMBL" id="QTD53068.1"/>
    </source>
</evidence>
<name>A0A8A4TV86_SULCO</name>
<dbReference type="EMBL" id="CP071793">
    <property type="protein sequence ID" value="QTD53068.1"/>
    <property type="molecule type" value="Genomic_DNA"/>
</dbReference>